<reference evidence="3" key="1">
    <citation type="submission" date="2016-10" db="EMBL/GenBank/DDBJ databases">
        <authorList>
            <person name="Varghese N."/>
            <person name="Submissions S."/>
        </authorList>
    </citation>
    <scope>NUCLEOTIDE SEQUENCE [LARGE SCALE GENOMIC DNA]</scope>
    <source>
        <strain evidence="3">CGMCC 1.10370</strain>
    </source>
</reference>
<keyword evidence="3" id="KW-1185">Reference proteome</keyword>
<gene>
    <name evidence="2" type="ORF">SAMN05216297_11668</name>
</gene>
<organism evidence="2 3">
    <name type="scientific">Flavobacterium phragmitis</name>
    <dbReference type="NCBI Taxonomy" id="739143"/>
    <lineage>
        <taxon>Bacteria</taxon>
        <taxon>Pseudomonadati</taxon>
        <taxon>Bacteroidota</taxon>
        <taxon>Flavobacteriia</taxon>
        <taxon>Flavobacteriales</taxon>
        <taxon>Flavobacteriaceae</taxon>
        <taxon>Flavobacterium</taxon>
    </lineage>
</organism>
<evidence type="ECO:0000313" key="3">
    <source>
        <dbReference type="Proteomes" id="UP000199672"/>
    </source>
</evidence>
<dbReference type="EMBL" id="FOMH01000016">
    <property type="protein sequence ID" value="SFD96759.1"/>
    <property type="molecule type" value="Genomic_DNA"/>
</dbReference>
<proteinExistence type="predicted"/>
<keyword evidence="1" id="KW-0472">Membrane</keyword>
<protein>
    <submittedName>
        <fullName evidence="2">Uncharacterized protein</fullName>
    </submittedName>
</protein>
<dbReference type="Proteomes" id="UP000199672">
    <property type="component" value="Unassembled WGS sequence"/>
</dbReference>
<keyword evidence="1" id="KW-1133">Transmembrane helix</keyword>
<feature type="transmembrane region" description="Helical" evidence="1">
    <location>
        <begin position="21"/>
        <end position="43"/>
    </location>
</feature>
<dbReference type="AlphaFoldDB" id="A0A1I1WP12"/>
<evidence type="ECO:0000313" key="2">
    <source>
        <dbReference type="EMBL" id="SFD96759.1"/>
    </source>
</evidence>
<sequence>MIVKDRKQKLIYSLSKLKNSNYSILTIEYNLGFALGYCFFPTVPEVSAE</sequence>
<keyword evidence="1" id="KW-0812">Transmembrane</keyword>
<accession>A0A1I1WP12</accession>
<evidence type="ECO:0000256" key="1">
    <source>
        <dbReference type="SAM" id="Phobius"/>
    </source>
</evidence>
<name>A0A1I1WP12_9FLAO</name>